<dbReference type="AlphaFoldDB" id="A0A419WRZ2"/>
<dbReference type="PANTHER" id="PTHR38811">
    <property type="match status" value="1"/>
</dbReference>
<comment type="similarity">
    <text evidence="1">Belongs to the UPF0284 family.</text>
</comment>
<dbReference type="GO" id="GO:0008939">
    <property type="term" value="F:nicotinate-nucleotide-dimethylbenzimidazole phosphoribosyltransferase activity"/>
    <property type="evidence" value="ECO:0007669"/>
    <property type="project" value="InterPro"/>
</dbReference>
<name>A0A419WRZ2_9EURY</name>
<protein>
    <recommendedName>
        <fullName evidence="1">UPF0284 protein ATJ93_1181</fullName>
    </recommendedName>
</protein>
<dbReference type="NCBIfam" id="NF003371">
    <property type="entry name" value="PRK04447.1-4"/>
    <property type="match status" value="1"/>
</dbReference>
<dbReference type="NCBIfam" id="NF003372">
    <property type="entry name" value="PRK04447.1-5"/>
    <property type="match status" value="1"/>
</dbReference>
<dbReference type="HAMAP" id="MF_01086">
    <property type="entry name" value="UPF0284"/>
    <property type="match status" value="1"/>
</dbReference>
<organism evidence="2 3">
    <name type="scientific">Halopiger aswanensis</name>
    <dbReference type="NCBI Taxonomy" id="148449"/>
    <lineage>
        <taxon>Archaea</taxon>
        <taxon>Methanobacteriati</taxon>
        <taxon>Methanobacteriota</taxon>
        <taxon>Stenosarchaea group</taxon>
        <taxon>Halobacteria</taxon>
        <taxon>Halobacteriales</taxon>
        <taxon>Natrialbaceae</taxon>
        <taxon>Halopiger</taxon>
    </lineage>
</organism>
<proteinExistence type="inferred from homology"/>
<comment type="caution">
    <text evidence="2">The sequence shown here is derived from an EMBL/GenBank/DDBJ whole genome shotgun (WGS) entry which is preliminary data.</text>
</comment>
<reference evidence="2 3" key="1">
    <citation type="submission" date="2018-09" db="EMBL/GenBank/DDBJ databases">
        <title>Genomic Encyclopedia of Archaeal and Bacterial Type Strains, Phase II (KMG-II): from individual species to whole genera.</title>
        <authorList>
            <person name="Goeker M."/>
        </authorList>
    </citation>
    <scope>NUCLEOTIDE SEQUENCE [LARGE SCALE GENOMIC DNA]</scope>
    <source>
        <strain evidence="2 3">DSM 13151</strain>
    </source>
</reference>
<dbReference type="SUPFAM" id="SSF52733">
    <property type="entry name" value="Nicotinate mononucleotide:5,6-dimethylbenzimidazole phosphoribosyltransferase (CobT)"/>
    <property type="match status" value="1"/>
</dbReference>
<dbReference type="InterPro" id="IPR036087">
    <property type="entry name" value="Nict_dMeBzImd_PRibTrfase_sf"/>
</dbReference>
<evidence type="ECO:0000313" key="3">
    <source>
        <dbReference type="Proteomes" id="UP000283805"/>
    </source>
</evidence>
<sequence length="345" mass="34691">MRVLLAAGTTDTALIEGISAAGASPELMAHTPAADAEILAYGEPTRAPVTPVSPTGCPTPAAVTRAVRETVGFDIAIVDAGLAEPTTAPTVGIGDVAPGADVREDEAVSDAGAIFDRAHGYGTSLPDDDLLIGETIPGGTTTALGVLTALGEPIGVSSSLPENPLEHKRRVVDEGLAASDLEPGACAGAPLEAIRAVGDPVQPTVAGVAAGALESGTGVTLAGGTQMIAVAALLRHAGVDAPLSIATTSFVADERGDDLEAACERLDCELTVTDPGFADHERDHVAMNRYCAGEAKEGVAMGGALSLVPDGQMADVRNQFETVCSRLGIDAEQGGQHDDEECGGD</sequence>
<dbReference type="OrthoDB" id="9136at2157"/>
<keyword evidence="3" id="KW-1185">Reference proteome</keyword>
<dbReference type="Proteomes" id="UP000283805">
    <property type="component" value="Unassembled WGS sequence"/>
</dbReference>
<dbReference type="InterPro" id="IPR003200">
    <property type="entry name" value="Nict_dMeBzImd_PRibTrfase"/>
</dbReference>
<accession>A0A419WRZ2</accession>
<evidence type="ECO:0000313" key="2">
    <source>
        <dbReference type="EMBL" id="RKD98176.1"/>
    </source>
</evidence>
<dbReference type="CDD" id="cd02439">
    <property type="entry name" value="DMB-PRT_CobT"/>
    <property type="match status" value="1"/>
</dbReference>
<evidence type="ECO:0000256" key="1">
    <source>
        <dbReference type="HAMAP-Rule" id="MF_01086"/>
    </source>
</evidence>
<dbReference type="Gene3D" id="3.40.50.10210">
    <property type="match status" value="1"/>
</dbReference>
<gene>
    <name evidence="2" type="ORF">ATJ93_1181</name>
</gene>
<dbReference type="EMBL" id="RAPO01000001">
    <property type="protein sequence ID" value="RKD98176.1"/>
    <property type="molecule type" value="Genomic_DNA"/>
</dbReference>
<dbReference type="PANTHER" id="PTHR38811:SF1">
    <property type="entry name" value="UPF0284 PROTEIN SLL1500"/>
    <property type="match status" value="1"/>
</dbReference>
<dbReference type="InterPro" id="IPR002805">
    <property type="entry name" value="Nict_dMeBzImd_PRibTrfase_arc"/>
</dbReference>
<dbReference type="RefSeq" id="WP_120243627.1">
    <property type="nucleotide sequence ID" value="NZ_RAPO01000001.1"/>
</dbReference>